<dbReference type="EMBL" id="CAJVPY010027029">
    <property type="protein sequence ID" value="CAG8790600.1"/>
    <property type="molecule type" value="Genomic_DNA"/>
</dbReference>
<evidence type="ECO:0000313" key="1">
    <source>
        <dbReference type="EMBL" id="CAG8790600.1"/>
    </source>
</evidence>
<dbReference type="Proteomes" id="UP000789405">
    <property type="component" value="Unassembled WGS sequence"/>
</dbReference>
<evidence type="ECO:0000313" key="2">
    <source>
        <dbReference type="Proteomes" id="UP000789405"/>
    </source>
</evidence>
<protein>
    <submittedName>
        <fullName evidence="1">28343_t:CDS:1</fullName>
    </submittedName>
</protein>
<accession>A0A9N9JNV3</accession>
<organism evidence="1 2">
    <name type="scientific">Dentiscutata erythropus</name>
    <dbReference type="NCBI Taxonomy" id="1348616"/>
    <lineage>
        <taxon>Eukaryota</taxon>
        <taxon>Fungi</taxon>
        <taxon>Fungi incertae sedis</taxon>
        <taxon>Mucoromycota</taxon>
        <taxon>Glomeromycotina</taxon>
        <taxon>Glomeromycetes</taxon>
        <taxon>Diversisporales</taxon>
        <taxon>Gigasporaceae</taxon>
        <taxon>Dentiscutata</taxon>
    </lineage>
</organism>
<feature type="non-terminal residue" evidence="1">
    <location>
        <position position="41"/>
    </location>
</feature>
<keyword evidence="2" id="KW-1185">Reference proteome</keyword>
<name>A0A9N9JNV3_9GLOM</name>
<proteinExistence type="predicted"/>
<dbReference type="AlphaFoldDB" id="A0A9N9JNV3"/>
<comment type="caution">
    <text evidence="1">The sequence shown here is derived from an EMBL/GenBank/DDBJ whole genome shotgun (WGS) entry which is preliminary data.</text>
</comment>
<sequence length="41" mass="4650">MPIYIHGYIQTVRTTQAQLQISSSSNSFNISDEISEEIPHN</sequence>
<gene>
    <name evidence="1" type="ORF">DERYTH_LOCUS21346</name>
</gene>
<reference evidence="1" key="1">
    <citation type="submission" date="2021-06" db="EMBL/GenBank/DDBJ databases">
        <authorList>
            <person name="Kallberg Y."/>
            <person name="Tangrot J."/>
            <person name="Rosling A."/>
        </authorList>
    </citation>
    <scope>NUCLEOTIDE SEQUENCE</scope>
    <source>
        <strain evidence="1">MA453B</strain>
    </source>
</reference>